<dbReference type="GO" id="GO:0016301">
    <property type="term" value="F:kinase activity"/>
    <property type="evidence" value="ECO:0007669"/>
    <property type="project" value="UniProtKB-KW"/>
</dbReference>
<dbReference type="PANTHER" id="PTHR39179">
    <property type="entry name" value="SPORE COAT PROTEIN I"/>
    <property type="match status" value="1"/>
</dbReference>
<dbReference type="Pfam" id="PF01636">
    <property type="entry name" value="APH"/>
    <property type="match status" value="1"/>
</dbReference>
<proteinExistence type="predicted"/>
<dbReference type="Gene3D" id="3.90.1200.10">
    <property type="match status" value="1"/>
</dbReference>
<evidence type="ECO:0000313" key="3">
    <source>
        <dbReference type="Proteomes" id="UP000216024"/>
    </source>
</evidence>
<organism evidence="2 3">
    <name type="scientific">Anaeromicrobium sediminis</name>
    <dbReference type="NCBI Taxonomy" id="1478221"/>
    <lineage>
        <taxon>Bacteria</taxon>
        <taxon>Bacillati</taxon>
        <taxon>Bacillota</taxon>
        <taxon>Clostridia</taxon>
        <taxon>Peptostreptococcales</taxon>
        <taxon>Thermotaleaceae</taxon>
        <taxon>Anaeromicrobium</taxon>
    </lineage>
</organism>
<comment type="caution">
    <text evidence="2">The sequence shown here is derived from an EMBL/GenBank/DDBJ whole genome shotgun (WGS) entry which is preliminary data.</text>
</comment>
<keyword evidence="3" id="KW-1185">Reference proteome</keyword>
<evidence type="ECO:0000313" key="2">
    <source>
        <dbReference type="EMBL" id="PAB56356.1"/>
    </source>
</evidence>
<dbReference type="GO" id="GO:0042601">
    <property type="term" value="C:endospore-forming forespore"/>
    <property type="evidence" value="ECO:0007669"/>
    <property type="project" value="TreeGrafter"/>
</dbReference>
<evidence type="ECO:0000259" key="1">
    <source>
        <dbReference type="Pfam" id="PF01636"/>
    </source>
</evidence>
<dbReference type="InterPro" id="IPR047175">
    <property type="entry name" value="CotS-like"/>
</dbReference>
<dbReference type="RefSeq" id="WP_095136058.1">
    <property type="nucleotide sequence ID" value="NZ_NIBG01000035.1"/>
</dbReference>
<accession>A0A267M9X0</accession>
<dbReference type="AlphaFoldDB" id="A0A267M9X0"/>
<dbReference type="InterPro" id="IPR011009">
    <property type="entry name" value="Kinase-like_dom_sf"/>
</dbReference>
<dbReference type="NCBIfam" id="TIGR02906">
    <property type="entry name" value="spore_CotS"/>
    <property type="match status" value="1"/>
</dbReference>
<feature type="domain" description="Aminoglycoside phosphotransferase" evidence="1">
    <location>
        <begin position="33"/>
        <end position="269"/>
    </location>
</feature>
<keyword evidence="2" id="KW-0808">Transferase</keyword>
<sequence>MNSFMVDVKRALEKYHIEVLGIKTESYKGKKGVWWIKTPNGKKILKKQSQSTETLDFILAGVEHLMKNGVKIPEIIKTKEGTNYALVDNTCYVLSEAIDGKTLDYSSSKNIERIVGELANFHKASVGFVPPENCKVRTHLGLWIEKYEKEVEKLEKYYEMERSQSSHSEFGKIILKVYPYFYNRMETALKEFKKNSYHRWVAEVKGSGALCHQDFTAGNLIYTETGDLYVLDTDSLTIDIPLRDIRKILNKIMKRKKKWDMALVKDILGWYQKENPLKSWQWEVLKPTLTYPHLFTGIMSKYYERREKTWTEQKYLSRLKEMIKIEKSLDPIIDNLDKIRPL</sequence>
<reference evidence="2 3" key="1">
    <citation type="submission" date="2017-06" db="EMBL/GenBank/DDBJ databases">
        <title>Draft genome sequence of anaerobic fermentative bacterium Anaeromicrobium sediminis DY2726D isolated from West Pacific Ocean sediments.</title>
        <authorList>
            <person name="Zeng X."/>
        </authorList>
    </citation>
    <scope>NUCLEOTIDE SEQUENCE [LARGE SCALE GENOMIC DNA]</scope>
    <source>
        <strain evidence="2 3">DY2726D</strain>
    </source>
</reference>
<dbReference type="SUPFAM" id="SSF56112">
    <property type="entry name" value="Protein kinase-like (PK-like)"/>
    <property type="match status" value="1"/>
</dbReference>
<name>A0A267M9X0_9FIRM</name>
<gene>
    <name evidence="2" type="ORF">CCE28_20900</name>
</gene>
<dbReference type="EMBL" id="NIBG01000035">
    <property type="protein sequence ID" value="PAB56356.1"/>
    <property type="molecule type" value="Genomic_DNA"/>
</dbReference>
<dbReference type="Gene3D" id="3.30.200.20">
    <property type="entry name" value="Phosphorylase Kinase, domain 1"/>
    <property type="match status" value="1"/>
</dbReference>
<protein>
    <submittedName>
        <fullName evidence="2">Serine kinase</fullName>
    </submittedName>
</protein>
<dbReference type="InterPro" id="IPR002575">
    <property type="entry name" value="Aminoglycoside_PTrfase"/>
</dbReference>
<dbReference type="Proteomes" id="UP000216024">
    <property type="component" value="Unassembled WGS sequence"/>
</dbReference>
<keyword evidence="2" id="KW-0418">Kinase</keyword>
<dbReference type="PANTHER" id="PTHR39179:SF1">
    <property type="entry name" value="SPORE COAT PROTEIN I"/>
    <property type="match status" value="1"/>
</dbReference>
<dbReference type="OrthoDB" id="9771902at2"/>
<dbReference type="InterPro" id="IPR014255">
    <property type="entry name" value="Spore_coat_CotS"/>
</dbReference>